<dbReference type="SMART" id="SM00338">
    <property type="entry name" value="BRLZ"/>
    <property type="match status" value="1"/>
</dbReference>
<dbReference type="SUPFAM" id="SSF57959">
    <property type="entry name" value="Leucine zipper domain"/>
    <property type="match status" value="1"/>
</dbReference>
<accession>A0A8R1YBK5</accession>
<feature type="compositionally biased region" description="Low complexity" evidence="6">
    <location>
        <begin position="524"/>
        <end position="538"/>
    </location>
</feature>
<keyword evidence="8" id="KW-1185">Reference proteome</keyword>
<protein>
    <submittedName>
        <fullName evidence="7">Uncharacterized protein</fullName>
    </submittedName>
</protein>
<feature type="region of interest" description="Disordered" evidence="6">
    <location>
        <begin position="664"/>
        <end position="695"/>
    </location>
</feature>
<dbReference type="PROSITE" id="PS00028">
    <property type="entry name" value="ZINC_FINGER_C2H2_1"/>
    <property type="match status" value="4"/>
</dbReference>
<evidence type="ECO:0000256" key="2">
    <source>
        <dbReference type="ARBA" id="ARBA00022737"/>
    </source>
</evidence>
<organism evidence="7 8">
    <name type="scientific">Pristionchus pacificus</name>
    <name type="common">Parasitic nematode worm</name>
    <dbReference type="NCBI Taxonomy" id="54126"/>
    <lineage>
        <taxon>Eukaryota</taxon>
        <taxon>Metazoa</taxon>
        <taxon>Ecdysozoa</taxon>
        <taxon>Nematoda</taxon>
        <taxon>Chromadorea</taxon>
        <taxon>Rhabditida</taxon>
        <taxon>Rhabditina</taxon>
        <taxon>Diplogasteromorpha</taxon>
        <taxon>Diplogasteroidea</taxon>
        <taxon>Neodiplogasteridae</taxon>
        <taxon>Pristionchus</taxon>
    </lineage>
</organism>
<feature type="region of interest" description="Disordered" evidence="6">
    <location>
        <begin position="1013"/>
        <end position="1047"/>
    </location>
</feature>
<accession>A0A2A6CI95</accession>
<dbReference type="InterPro" id="IPR046347">
    <property type="entry name" value="bZIP_sf"/>
</dbReference>
<dbReference type="GO" id="GO:0043565">
    <property type="term" value="F:sequence-specific DNA binding"/>
    <property type="evidence" value="ECO:0000318"/>
    <property type="project" value="GO_Central"/>
</dbReference>
<dbReference type="InterPro" id="IPR004827">
    <property type="entry name" value="bZIP"/>
</dbReference>
<dbReference type="GO" id="GO:0008270">
    <property type="term" value="F:zinc ion binding"/>
    <property type="evidence" value="ECO:0007669"/>
    <property type="project" value="UniProtKB-KW"/>
</dbReference>
<dbReference type="CDD" id="cd14813">
    <property type="entry name" value="bZIP_BmCbz-like"/>
    <property type="match status" value="1"/>
</dbReference>
<reference evidence="7" key="2">
    <citation type="submission" date="2022-06" db="UniProtKB">
        <authorList>
            <consortium name="EnsemblMetazoa"/>
        </authorList>
    </citation>
    <scope>IDENTIFICATION</scope>
    <source>
        <strain evidence="7">PS312</strain>
    </source>
</reference>
<feature type="region of interest" description="Disordered" evidence="6">
    <location>
        <begin position="517"/>
        <end position="538"/>
    </location>
</feature>
<name>A0A2A6CI95_PRIPA</name>
<dbReference type="EnsemblMetazoa" id="PPA14474.1">
    <property type="protein sequence ID" value="PPA14474.1"/>
    <property type="gene ID" value="WBGene00104028"/>
</dbReference>
<evidence type="ECO:0000256" key="3">
    <source>
        <dbReference type="ARBA" id="ARBA00022771"/>
    </source>
</evidence>
<dbReference type="PROSITE" id="PS50217">
    <property type="entry name" value="BZIP"/>
    <property type="match status" value="1"/>
</dbReference>
<dbReference type="Proteomes" id="UP000005239">
    <property type="component" value="Unassembled WGS sequence"/>
</dbReference>
<evidence type="ECO:0000313" key="8">
    <source>
        <dbReference type="Proteomes" id="UP000005239"/>
    </source>
</evidence>
<dbReference type="Pfam" id="PF07716">
    <property type="entry name" value="bZIP_2"/>
    <property type="match status" value="1"/>
</dbReference>
<reference evidence="8" key="1">
    <citation type="journal article" date="2008" name="Nat. Genet.">
        <title>The Pristionchus pacificus genome provides a unique perspective on nematode lifestyle and parasitism.</title>
        <authorList>
            <person name="Dieterich C."/>
            <person name="Clifton S.W."/>
            <person name="Schuster L.N."/>
            <person name="Chinwalla A."/>
            <person name="Delehaunty K."/>
            <person name="Dinkelacker I."/>
            <person name="Fulton L."/>
            <person name="Fulton R."/>
            <person name="Godfrey J."/>
            <person name="Minx P."/>
            <person name="Mitreva M."/>
            <person name="Roeseler W."/>
            <person name="Tian H."/>
            <person name="Witte H."/>
            <person name="Yang S.P."/>
            <person name="Wilson R.K."/>
            <person name="Sommer R.J."/>
        </authorList>
    </citation>
    <scope>NUCLEOTIDE SEQUENCE [LARGE SCALE GENOMIC DNA]</scope>
    <source>
        <strain evidence="8">PS312</strain>
    </source>
</reference>
<keyword evidence="3" id="KW-0863">Zinc-finger</keyword>
<sequence length="1047" mass="116845">MGPEGATIASELGSRLEGVGRVRWHGYGICWCLEWPLGDPAAHGTPESASKSRQLLLLSGPAATHHHLDPSEGRQAAASRRSNFPADRPLYRFEHNPSKMQHNQSSVIRNFMSPGMQRAGHGAASRGAGGAYAVLVAPAAVAQWSTSRRTGERRSLHRIVRAAHCRHCNSAECLQYENCVNFKEHNWISTQRSEPQPQLADHNYSSHIDCNWSIDDEIDLLQLKQQTQQQATKHSQQPHTDAHPAHDCFSHWTETAAASEHDCAAAVARIDALRYNPDTAEYRKQACATNQRQIRMVWPADTSLYDWSPSDSNPLWDGQPIPIDDLDHQYVPAPEQAQVVAWSSEEQATMDRLIEAAIVDDDTDFDFDLDALDGLLMGETEEQRQPAALVEDEPLAEFFPMLGSAVPSTSSIADLAPTVPTVPSLSPPLSYHAMTASTYDQMPCTSMYQQTTTTQYGTGAGAMAGEWVRMGAADGRIDRSPTFMDTGCDLNVYLNEWYDEPSTSRSSPDYENNYHQLARPSPPASTMTSSSSVMTTTRRTTTVTAARFAPYARDAVASRRNAPAKRAPVFRPEGFGTPAIGENVDEYRARRDKNNVSSARSRAKKAELLKEMKAEAGQLEKKNIELKAVLDGLEREVSYYKELMMTALSKLIEENSMPVRMRLFSQSSHSSSSESEEEEEEPEKEGSQVLLQSSSGRPLRRAALAARNAFEAIETIEETTEEAFEQLLNSHAAACAAETAKRKAKEAARRVKEDAARRAAAAAAGFRLLEKERKNRENAKQRFSCTLCPLHYERHLQLHKHVIEKHHGAGCGGCKQPARVLRQRHECFKCGAFAVNVETHLIESHYAVSSRRGALLECSRCSRTFELLKEVLAHEKAVHGVLHRSGVKKRTPPAPIRRGPPQFHCRECGDAFDTRYVRDQHLTKHFQSVLESVWLTVERMHEDQPDRYVMNECPLCGTVMSSRKSFRTHIIHKHLIHDRRALDLLVGPDVKQEELLMVQEHIALEGRKHLAEPVELPPLPMEAVKKELVEEEEKAQEASPSSQDGPS</sequence>
<dbReference type="GO" id="GO:0000981">
    <property type="term" value="F:DNA-binding transcription factor activity, RNA polymerase II-specific"/>
    <property type="evidence" value="ECO:0000318"/>
    <property type="project" value="GO_Central"/>
</dbReference>
<feature type="compositionally biased region" description="Low complexity" evidence="6">
    <location>
        <begin position="225"/>
        <end position="237"/>
    </location>
</feature>
<dbReference type="GO" id="GO:0006357">
    <property type="term" value="P:regulation of transcription by RNA polymerase II"/>
    <property type="evidence" value="ECO:0000318"/>
    <property type="project" value="GO_Central"/>
</dbReference>
<evidence type="ECO:0000256" key="1">
    <source>
        <dbReference type="ARBA" id="ARBA00022723"/>
    </source>
</evidence>
<dbReference type="GO" id="GO:0005634">
    <property type="term" value="C:nucleus"/>
    <property type="evidence" value="ECO:0000318"/>
    <property type="project" value="GO_Central"/>
</dbReference>
<evidence type="ECO:0000313" key="7">
    <source>
        <dbReference type="EnsemblMetazoa" id="PPA14474.1"/>
    </source>
</evidence>
<dbReference type="SMART" id="SM00355">
    <property type="entry name" value="ZnF_C2H2"/>
    <property type="match status" value="5"/>
</dbReference>
<evidence type="ECO:0000256" key="5">
    <source>
        <dbReference type="SAM" id="Coils"/>
    </source>
</evidence>
<evidence type="ECO:0000256" key="6">
    <source>
        <dbReference type="SAM" id="MobiDB-lite"/>
    </source>
</evidence>
<dbReference type="PANTHER" id="PTHR24409">
    <property type="entry name" value="ZINC FINGER PROTEIN 142"/>
    <property type="match status" value="1"/>
</dbReference>
<dbReference type="PROSITE" id="PS00036">
    <property type="entry name" value="BZIP_BASIC"/>
    <property type="match status" value="1"/>
</dbReference>
<dbReference type="PANTHER" id="PTHR24409:SF295">
    <property type="entry name" value="AZ2-RELATED"/>
    <property type="match status" value="1"/>
</dbReference>
<keyword evidence="1" id="KW-0479">Metal-binding</keyword>
<dbReference type="PROSITE" id="PS50157">
    <property type="entry name" value="ZINC_FINGER_C2H2_2"/>
    <property type="match status" value="2"/>
</dbReference>
<proteinExistence type="predicted"/>
<gene>
    <name evidence="7" type="primary">WBGene00104028</name>
</gene>
<evidence type="ECO:0000256" key="4">
    <source>
        <dbReference type="ARBA" id="ARBA00022833"/>
    </source>
</evidence>
<keyword evidence="2" id="KW-0677">Repeat</keyword>
<feature type="compositionally biased region" description="Acidic residues" evidence="6">
    <location>
        <begin position="674"/>
        <end position="683"/>
    </location>
</feature>
<dbReference type="Gene3D" id="1.20.5.170">
    <property type="match status" value="1"/>
</dbReference>
<keyword evidence="5" id="KW-0175">Coiled coil</keyword>
<dbReference type="InterPro" id="IPR013087">
    <property type="entry name" value="Znf_C2H2_type"/>
</dbReference>
<feature type="coiled-coil region" evidence="5">
    <location>
        <begin position="602"/>
        <end position="636"/>
    </location>
</feature>
<dbReference type="AlphaFoldDB" id="A0A2A6CI95"/>
<keyword evidence="4" id="KW-0862">Zinc</keyword>
<feature type="region of interest" description="Disordered" evidence="6">
    <location>
        <begin position="225"/>
        <end position="246"/>
    </location>
</feature>